<dbReference type="Proteomes" id="UP000578449">
    <property type="component" value="Unassembled WGS sequence"/>
</dbReference>
<reference evidence="3 4" key="1">
    <citation type="submission" date="2020-08" db="EMBL/GenBank/DDBJ databases">
        <title>Genomic Encyclopedia of Type Strains, Phase IV (KMG-IV): sequencing the most valuable type-strain genomes for metagenomic binning, comparative biology and taxonomic classification.</title>
        <authorList>
            <person name="Goeker M."/>
        </authorList>
    </citation>
    <scope>NUCLEOTIDE SEQUENCE [LARGE SCALE GENOMIC DNA]</scope>
    <source>
        <strain evidence="3 4">DSM 45615</strain>
    </source>
</reference>
<evidence type="ECO:0000256" key="2">
    <source>
        <dbReference type="SAM" id="Phobius"/>
    </source>
</evidence>
<dbReference type="Pfam" id="PF19950">
    <property type="entry name" value="DUF6412"/>
    <property type="match status" value="1"/>
</dbReference>
<dbReference type="RefSeq" id="WP_221335739.1">
    <property type="nucleotide sequence ID" value="NZ_BAABIX010000006.1"/>
</dbReference>
<feature type="transmembrane region" description="Helical" evidence="2">
    <location>
        <begin position="32"/>
        <end position="48"/>
    </location>
</feature>
<dbReference type="EMBL" id="JACHGN010000001">
    <property type="protein sequence ID" value="MBB5130758.1"/>
    <property type="molecule type" value="Genomic_DNA"/>
</dbReference>
<gene>
    <name evidence="3" type="ORF">HNP84_000446</name>
</gene>
<keyword evidence="2" id="KW-1133">Transmembrane helix</keyword>
<evidence type="ECO:0000313" key="3">
    <source>
        <dbReference type="EMBL" id="MBB5130758.1"/>
    </source>
</evidence>
<comment type="caution">
    <text evidence="3">The sequence shown here is derived from an EMBL/GenBank/DDBJ whole genome shotgun (WGS) entry which is preliminary data.</text>
</comment>
<name>A0A840NT55_9ACTN</name>
<accession>A0A840NT55</accession>
<evidence type="ECO:0000313" key="4">
    <source>
        <dbReference type="Proteomes" id="UP000578449"/>
    </source>
</evidence>
<dbReference type="InterPro" id="IPR045635">
    <property type="entry name" value="DUF6412"/>
</dbReference>
<dbReference type="AlphaFoldDB" id="A0A840NT55"/>
<keyword evidence="2" id="KW-0812">Transmembrane</keyword>
<keyword evidence="4" id="KW-1185">Reference proteome</keyword>
<sequence>MHAPRLYLLLLLAVAVLGGAAGDPRGMLAGAAVAGLSVLLLAWAARALRAEPRADPWTPLSARDRARRTTFVRQRDPDAAGRPRPRAPSAGPAPA</sequence>
<keyword evidence="2" id="KW-0472">Membrane</keyword>
<organism evidence="3 4">
    <name type="scientific">Thermocatellispora tengchongensis</name>
    <dbReference type="NCBI Taxonomy" id="1073253"/>
    <lineage>
        <taxon>Bacteria</taxon>
        <taxon>Bacillati</taxon>
        <taxon>Actinomycetota</taxon>
        <taxon>Actinomycetes</taxon>
        <taxon>Streptosporangiales</taxon>
        <taxon>Streptosporangiaceae</taxon>
        <taxon>Thermocatellispora</taxon>
    </lineage>
</organism>
<protein>
    <submittedName>
        <fullName evidence="3">Uncharacterized protein</fullName>
    </submittedName>
</protein>
<evidence type="ECO:0000256" key="1">
    <source>
        <dbReference type="SAM" id="MobiDB-lite"/>
    </source>
</evidence>
<proteinExistence type="predicted"/>
<feature type="region of interest" description="Disordered" evidence="1">
    <location>
        <begin position="54"/>
        <end position="95"/>
    </location>
</feature>